<organism evidence="1 2">
    <name type="scientific">Mycena alexandri</name>
    <dbReference type="NCBI Taxonomy" id="1745969"/>
    <lineage>
        <taxon>Eukaryota</taxon>
        <taxon>Fungi</taxon>
        <taxon>Dikarya</taxon>
        <taxon>Basidiomycota</taxon>
        <taxon>Agaricomycotina</taxon>
        <taxon>Agaricomycetes</taxon>
        <taxon>Agaricomycetidae</taxon>
        <taxon>Agaricales</taxon>
        <taxon>Marasmiineae</taxon>
        <taxon>Mycenaceae</taxon>
        <taxon>Mycena</taxon>
    </lineage>
</organism>
<evidence type="ECO:0000313" key="2">
    <source>
        <dbReference type="Proteomes" id="UP001218188"/>
    </source>
</evidence>
<evidence type="ECO:0000313" key="1">
    <source>
        <dbReference type="EMBL" id="KAJ7041238.1"/>
    </source>
</evidence>
<sequence>MMRTPKALMHETLLSFLRKTYSAQIPDRTLNNPLSLQSMLDTYLLSMPPNTIMGDLLTSPGHRKVFLELCSRLENDAEFQIALETDEERFASFVVSALECKPGEYSVLSFDGDSAQSFIHADGPGDGDLAKPICRRRRGWSSSRPRKRPLVFCCRYEL</sequence>
<proteinExistence type="predicted"/>
<comment type="caution">
    <text evidence="1">The sequence shown here is derived from an EMBL/GenBank/DDBJ whole genome shotgun (WGS) entry which is preliminary data.</text>
</comment>
<accession>A0AAD6TBA5</accession>
<dbReference type="AlphaFoldDB" id="A0AAD6TBA5"/>
<name>A0AAD6TBA5_9AGAR</name>
<reference evidence="1" key="1">
    <citation type="submission" date="2023-03" db="EMBL/GenBank/DDBJ databases">
        <title>Massive genome expansion in bonnet fungi (Mycena s.s.) driven by repeated elements and novel gene families across ecological guilds.</title>
        <authorList>
            <consortium name="Lawrence Berkeley National Laboratory"/>
            <person name="Harder C.B."/>
            <person name="Miyauchi S."/>
            <person name="Viragh M."/>
            <person name="Kuo A."/>
            <person name="Thoen E."/>
            <person name="Andreopoulos B."/>
            <person name="Lu D."/>
            <person name="Skrede I."/>
            <person name="Drula E."/>
            <person name="Henrissat B."/>
            <person name="Morin E."/>
            <person name="Kohler A."/>
            <person name="Barry K."/>
            <person name="LaButti K."/>
            <person name="Morin E."/>
            <person name="Salamov A."/>
            <person name="Lipzen A."/>
            <person name="Mereny Z."/>
            <person name="Hegedus B."/>
            <person name="Baldrian P."/>
            <person name="Stursova M."/>
            <person name="Weitz H."/>
            <person name="Taylor A."/>
            <person name="Grigoriev I.V."/>
            <person name="Nagy L.G."/>
            <person name="Martin F."/>
            <person name="Kauserud H."/>
        </authorList>
    </citation>
    <scope>NUCLEOTIDE SEQUENCE</scope>
    <source>
        <strain evidence="1">CBHHK200</strain>
    </source>
</reference>
<dbReference type="Proteomes" id="UP001218188">
    <property type="component" value="Unassembled WGS sequence"/>
</dbReference>
<protein>
    <submittedName>
        <fullName evidence="1">Uncharacterized protein</fullName>
    </submittedName>
</protein>
<gene>
    <name evidence="1" type="ORF">C8F04DRAFT_1080724</name>
</gene>
<keyword evidence="2" id="KW-1185">Reference proteome</keyword>
<dbReference type="EMBL" id="JARJCM010000018">
    <property type="protein sequence ID" value="KAJ7041238.1"/>
    <property type="molecule type" value="Genomic_DNA"/>
</dbReference>